<dbReference type="SUPFAM" id="SSF56645">
    <property type="entry name" value="Acyl-CoA dehydrogenase NM domain-like"/>
    <property type="match status" value="1"/>
</dbReference>
<evidence type="ECO:0000256" key="1">
    <source>
        <dbReference type="ARBA" id="ARBA00001974"/>
    </source>
</evidence>
<comment type="cofactor">
    <cofactor evidence="1 5">
        <name>FAD</name>
        <dbReference type="ChEBI" id="CHEBI:57692"/>
    </cofactor>
</comment>
<dbReference type="GO" id="GO:0050660">
    <property type="term" value="F:flavin adenine dinucleotide binding"/>
    <property type="evidence" value="ECO:0007669"/>
    <property type="project" value="InterPro"/>
</dbReference>
<dbReference type="InterPro" id="IPR036250">
    <property type="entry name" value="AcylCo_DH-like_C"/>
</dbReference>
<evidence type="ECO:0000313" key="10">
    <source>
        <dbReference type="Proteomes" id="UP000189935"/>
    </source>
</evidence>
<evidence type="ECO:0000259" key="6">
    <source>
        <dbReference type="Pfam" id="PF00441"/>
    </source>
</evidence>
<feature type="domain" description="Acyl-CoA dehydrogenase/oxidase N-terminal" evidence="8">
    <location>
        <begin position="32"/>
        <end position="116"/>
    </location>
</feature>
<evidence type="ECO:0000256" key="5">
    <source>
        <dbReference type="RuleBase" id="RU362125"/>
    </source>
</evidence>
<dbReference type="InterPro" id="IPR037069">
    <property type="entry name" value="AcylCoA_DH/ox_N_sf"/>
</dbReference>
<feature type="domain" description="Acyl-CoA dehydrogenase/oxidase C-terminal" evidence="6">
    <location>
        <begin position="287"/>
        <end position="404"/>
    </location>
</feature>
<gene>
    <name evidence="9" type="ORF">SAMN05444159_5980</name>
</gene>
<dbReference type="EMBL" id="LT670844">
    <property type="protein sequence ID" value="SHL47185.1"/>
    <property type="molecule type" value="Genomic_DNA"/>
</dbReference>
<evidence type="ECO:0000313" key="9">
    <source>
        <dbReference type="EMBL" id="SHL47185.1"/>
    </source>
</evidence>
<evidence type="ECO:0000259" key="7">
    <source>
        <dbReference type="Pfam" id="PF02770"/>
    </source>
</evidence>
<dbReference type="PANTHER" id="PTHR43884">
    <property type="entry name" value="ACYL-COA DEHYDROGENASE"/>
    <property type="match status" value="1"/>
</dbReference>
<name>A0A1M7AWV1_9BRAD</name>
<comment type="similarity">
    <text evidence="2 5">Belongs to the acyl-CoA dehydrogenase family.</text>
</comment>
<evidence type="ECO:0000256" key="4">
    <source>
        <dbReference type="ARBA" id="ARBA00022827"/>
    </source>
</evidence>
<dbReference type="Gene3D" id="1.10.540.10">
    <property type="entry name" value="Acyl-CoA dehydrogenase/oxidase, N-terminal domain"/>
    <property type="match status" value="1"/>
</dbReference>
<dbReference type="Proteomes" id="UP000189935">
    <property type="component" value="Chromosome I"/>
</dbReference>
<dbReference type="Pfam" id="PF00441">
    <property type="entry name" value="Acyl-CoA_dh_1"/>
    <property type="match status" value="1"/>
</dbReference>
<dbReference type="PANTHER" id="PTHR43884:SF12">
    <property type="entry name" value="ISOVALERYL-COA DEHYDROGENASE, MITOCHONDRIAL-RELATED"/>
    <property type="match status" value="1"/>
</dbReference>
<dbReference type="InterPro" id="IPR013786">
    <property type="entry name" value="AcylCoA_DH/ox_N"/>
</dbReference>
<dbReference type="InterPro" id="IPR009100">
    <property type="entry name" value="AcylCoA_DH/oxidase_NM_dom_sf"/>
</dbReference>
<dbReference type="Gene3D" id="1.20.140.10">
    <property type="entry name" value="Butyryl-CoA Dehydrogenase, subunit A, domain 3"/>
    <property type="match status" value="1"/>
</dbReference>
<feature type="domain" description="Acyl-CoA oxidase/dehydrogenase middle" evidence="7">
    <location>
        <begin position="176"/>
        <end position="257"/>
    </location>
</feature>
<organism evidence="9 10">
    <name type="scientific">Bradyrhizobium lablabi</name>
    <dbReference type="NCBI Taxonomy" id="722472"/>
    <lineage>
        <taxon>Bacteria</taxon>
        <taxon>Pseudomonadati</taxon>
        <taxon>Pseudomonadota</taxon>
        <taxon>Alphaproteobacteria</taxon>
        <taxon>Hyphomicrobiales</taxon>
        <taxon>Nitrobacteraceae</taxon>
        <taxon>Bradyrhizobium</taxon>
    </lineage>
</organism>
<dbReference type="PIRSF" id="PIRSF016578">
    <property type="entry name" value="HsaA"/>
    <property type="match status" value="1"/>
</dbReference>
<keyword evidence="3 5" id="KW-0285">Flavoprotein</keyword>
<dbReference type="Pfam" id="PF02771">
    <property type="entry name" value="Acyl-CoA_dh_N"/>
    <property type="match status" value="1"/>
</dbReference>
<keyword evidence="4 5" id="KW-0274">FAD</keyword>
<evidence type="ECO:0000256" key="3">
    <source>
        <dbReference type="ARBA" id="ARBA00022630"/>
    </source>
</evidence>
<keyword evidence="5" id="KW-0560">Oxidoreductase</keyword>
<proteinExistence type="inferred from homology"/>
<evidence type="ECO:0000259" key="8">
    <source>
        <dbReference type="Pfam" id="PF02771"/>
    </source>
</evidence>
<dbReference type="Pfam" id="PF02770">
    <property type="entry name" value="Acyl-CoA_dh_M"/>
    <property type="match status" value="1"/>
</dbReference>
<protein>
    <submittedName>
        <fullName evidence="9">Acyl-CoA dehydrogenase</fullName>
    </submittedName>
</protein>
<accession>A0A1M7AWV1</accession>
<dbReference type="InterPro" id="IPR009075">
    <property type="entry name" value="AcylCo_DH/oxidase_C"/>
</dbReference>
<evidence type="ECO:0000256" key="2">
    <source>
        <dbReference type="ARBA" id="ARBA00009347"/>
    </source>
</evidence>
<dbReference type="SUPFAM" id="SSF47203">
    <property type="entry name" value="Acyl-CoA dehydrogenase C-terminal domain-like"/>
    <property type="match status" value="1"/>
</dbReference>
<dbReference type="CDD" id="cd00567">
    <property type="entry name" value="ACAD"/>
    <property type="match status" value="1"/>
</dbReference>
<dbReference type="InterPro" id="IPR046373">
    <property type="entry name" value="Acyl-CoA_Oxase/DH_mid-dom_sf"/>
</dbReference>
<dbReference type="Gene3D" id="2.40.110.10">
    <property type="entry name" value="Butyryl-CoA Dehydrogenase, subunit A, domain 2"/>
    <property type="match status" value="1"/>
</dbReference>
<sequence length="430" mass="46857">MMTVQASKTATAIDAINLDAPIFASDAFRLNDEQAGIIATARELGQSVFAGRAAAYDREAKFPIENYRDLHRAGLLGIAIPKKHGGLGAGYQTYAIAAAEIGRYCGATALTWNMHVCSTLWSGPLADDLDMNAATRAEHERRRALHYKRIVEEGAIYSQPFSEGGAAAAGGVAFGTEAKPVKGGWLVNGKKIFASLSGHADYYGALCTEIVEGEKASRRNTLYLAVPAKADGVSVVGDWDPLGMRGTVSRTLLFKDVFVPEDAALMPRGVYFQAAMRWPHMFLTLSPTYVGLAQAAYDFTVRYLRGEVRGTPPVKRRMYPTKQIAVAQMQIKLEQIKAIWFQAVTEACANPTKEQVLRAYAAQYSAMEGANEIATLAIRTCGGQAMLKSLALERIYRDSRCGSLMLPWTAELCLDRIGREALYETGETDD</sequence>
<dbReference type="AlphaFoldDB" id="A0A1M7AWV1"/>
<dbReference type="GO" id="GO:0003995">
    <property type="term" value="F:acyl-CoA dehydrogenase activity"/>
    <property type="evidence" value="ECO:0007669"/>
    <property type="project" value="TreeGrafter"/>
</dbReference>
<reference evidence="9 10" key="1">
    <citation type="submission" date="2016-11" db="EMBL/GenBank/DDBJ databases">
        <authorList>
            <person name="Jaros S."/>
            <person name="Januszkiewicz K."/>
            <person name="Wedrychowicz H."/>
        </authorList>
    </citation>
    <scope>NUCLEOTIDE SEQUENCE [LARGE SCALE GENOMIC DNA]</scope>
    <source>
        <strain evidence="9 10">GAS499</strain>
    </source>
</reference>
<dbReference type="InterPro" id="IPR006091">
    <property type="entry name" value="Acyl-CoA_Oxase/DH_mid-dom"/>
</dbReference>